<dbReference type="PANTHER" id="PTHR43134:SF1">
    <property type="entry name" value="SIGNAL RECOGNITION PARTICLE RECEPTOR SUBUNIT ALPHA"/>
    <property type="match status" value="1"/>
</dbReference>
<keyword evidence="12" id="KW-0131">Cell cycle</keyword>
<feature type="compositionally biased region" description="Low complexity" evidence="10">
    <location>
        <begin position="93"/>
        <end position="102"/>
    </location>
</feature>
<dbReference type="GO" id="GO:0003924">
    <property type="term" value="F:GTPase activity"/>
    <property type="evidence" value="ECO:0007669"/>
    <property type="project" value="UniProtKB-UniRule"/>
</dbReference>
<feature type="compositionally biased region" description="Low complexity" evidence="10">
    <location>
        <begin position="273"/>
        <end position="285"/>
    </location>
</feature>
<dbReference type="Gene3D" id="3.40.50.300">
    <property type="entry name" value="P-loop containing nucleotide triphosphate hydrolases"/>
    <property type="match status" value="1"/>
</dbReference>
<evidence type="ECO:0000256" key="10">
    <source>
        <dbReference type="SAM" id="MobiDB-lite"/>
    </source>
</evidence>
<dbReference type="NCBIfam" id="TIGR00064">
    <property type="entry name" value="ftsY"/>
    <property type="match status" value="1"/>
</dbReference>
<feature type="binding site" evidence="9">
    <location>
        <begin position="414"/>
        <end position="421"/>
    </location>
    <ligand>
        <name>GTP</name>
        <dbReference type="ChEBI" id="CHEBI:37565"/>
    </ligand>
</feature>
<comment type="subunit">
    <text evidence="9">Part of the signal recognition particle protein translocation system, which is composed of SRP and FtsY.</text>
</comment>
<evidence type="ECO:0000256" key="9">
    <source>
        <dbReference type="HAMAP-Rule" id="MF_00920"/>
    </source>
</evidence>
<dbReference type="SMART" id="SM00382">
    <property type="entry name" value="AAA"/>
    <property type="match status" value="1"/>
</dbReference>
<dbReference type="GO" id="GO:0005886">
    <property type="term" value="C:plasma membrane"/>
    <property type="evidence" value="ECO:0007669"/>
    <property type="project" value="UniProtKB-SubCell"/>
</dbReference>
<feature type="binding site" evidence="9">
    <location>
        <begin position="496"/>
        <end position="500"/>
    </location>
    <ligand>
        <name>GTP</name>
        <dbReference type="ChEBI" id="CHEBI:37565"/>
    </ligand>
</feature>
<comment type="similarity">
    <text evidence="9">Belongs to the GTP-binding SRP family. FtsY subfamily.</text>
</comment>
<comment type="catalytic activity">
    <reaction evidence="8 9">
        <text>GTP + H2O = GDP + phosphate + H(+)</text>
        <dbReference type="Rhea" id="RHEA:19669"/>
        <dbReference type="ChEBI" id="CHEBI:15377"/>
        <dbReference type="ChEBI" id="CHEBI:15378"/>
        <dbReference type="ChEBI" id="CHEBI:37565"/>
        <dbReference type="ChEBI" id="CHEBI:43474"/>
        <dbReference type="ChEBI" id="CHEBI:58189"/>
        <dbReference type="EC" id="3.6.5.4"/>
    </reaction>
</comment>
<dbReference type="GO" id="GO:0005047">
    <property type="term" value="F:signal recognition particle binding"/>
    <property type="evidence" value="ECO:0007669"/>
    <property type="project" value="TreeGrafter"/>
</dbReference>
<sequence length="614" mass="64899">MGLFDIFRRKSKQKKEEAPESAASENAESQAAASENTASQSTASQSTVAESEVSESAANQSTAAESEVSESAASQSTAAESEVSEGTAGQSTAIESEAASAANDQKEAAAEIDDATAAAMQESAVAAEEQAAQSDAARQAEQAAIEKAQSEAAKQSAAAAEEQAAQSDAARQAEQAAIEKAQSEAAEQSAAAAEEQAAQVKSAQSQAASEAISGEKTAEQAASQSASVENTSSTVADERATTETVKKAAAAEETVEEPTKAAEPQSATDHDSAAAVQAETEATVEQNDENDDEAASESQAEESTTEKYDRGLKKSRTGFGAKLNHFLANFRHVDEDFFEDLEDLLIESDVGYDMAMKISDELREEVKLQNAKSKQDVSNVIIEKMVDLYEDAGKDENPDLNFAKEGPTVIMFVGVNGAGKTTTIGKMAKRFKDEGKRVLLAAGDTFRAGAVEQLDVWAKRDGVDIVMGPANGDPAAVVFDGVKKAKEENYDILLVDTAGRLQNKVNLMNELAKMKRIMAREIPDAPHEVLLVLDATTGQNALNQAKLFKESTDVSGIVLTKLDGTARGGIVLAIRNELHLPVKYVGLGEKVTDLEKFDASDFVYGLFKGLVVEK</sequence>
<dbReference type="SUPFAM" id="SSF47364">
    <property type="entry name" value="Domain of the SRP/SRP receptor G-proteins"/>
    <property type="match status" value="1"/>
</dbReference>
<dbReference type="Proteomes" id="UP000003645">
    <property type="component" value="Chromosome"/>
</dbReference>
<feature type="domain" description="SRP54-type proteins GTP-binding" evidence="11">
    <location>
        <begin position="581"/>
        <end position="594"/>
    </location>
</feature>
<evidence type="ECO:0000313" key="12">
    <source>
        <dbReference type="EMBL" id="AJT50250.1"/>
    </source>
</evidence>
<dbReference type="Gene3D" id="1.20.120.140">
    <property type="entry name" value="Signal recognition particle SRP54, nucleotide-binding domain"/>
    <property type="match status" value="1"/>
</dbReference>
<reference evidence="12 13" key="1">
    <citation type="journal article" date="2012" name="J. Bacteriol.">
        <title>Genome sequence of Lactobacillus mucosae LM1, isolated from piglet feces.</title>
        <authorList>
            <person name="Lee J.H."/>
            <person name="Valeriano V.D."/>
            <person name="Shin Y.R."/>
            <person name="Chae J.P."/>
            <person name="Kim G.B."/>
            <person name="Ham J.S."/>
            <person name="Chun J."/>
            <person name="Kang D.K."/>
        </authorList>
    </citation>
    <scope>NUCLEOTIDE SEQUENCE [LARGE SCALE GENOMIC DNA]</scope>
    <source>
        <strain evidence="12 13">LM1</strain>
    </source>
</reference>
<dbReference type="InterPro" id="IPR000897">
    <property type="entry name" value="SRP54_GTPase_dom"/>
</dbReference>
<evidence type="ECO:0000256" key="4">
    <source>
        <dbReference type="ARBA" id="ARBA00022801"/>
    </source>
</evidence>
<organism evidence="12 13">
    <name type="scientific">Limosilactobacillus mucosae LM1</name>
    <dbReference type="NCBI Taxonomy" id="1130798"/>
    <lineage>
        <taxon>Bacteria</taxon>
        <taxon>Bacillati</taxon>
        <taxon>Bacillota</taxon>
        <taxon>Bacilli</taxon>
        <taxon>Lactobacillales</taxon>
        <taxon>Lactobacillaceae</taxon>
        <taxon>Limosilactobacillus</taxon>
    </lineage>
</organism>
<comment type="function">
    <text evidence="9">Involved in targeting and insertion of nascent membrane proteins into the cytoplasmic membrane. Acts as a receptor for the complex formed by the signal recognition particle (SRP) and the ribosome-nascent chain (RNC).</text>
</comment>
<evidence type="ECO:0000256" key="8">
    <source>
        <dbReference type="ARBA" id="ARBA00048027"/>
    </source>
</evidence>
<dbReference type="GO" id="GO:0005737">
    <property type="term" value="C:cytoplasm"/>
    <property type="evidence" value="ECO:0007669"/>
    <property type="project" value="UniProtKB-SubCell"/>
</dbReference>
<dbReference type="GO" id="GO:0051301">
    <property type="term" value="P:cell division"/>
    <property type="evidence" value="ECO:0007669"/>
    <property type="project" value="UniProtKB-KW"/>
</dbReference>
<dbReference type="GO" id="GO:0006614">
    <property type="term" value="P:SRP-dependent cotranslational protein targeting to membrane"/>
    <property type="evidence" value="ECO:0007669"/>
    <property type="project" value="InterPro"/>
</dbReference>
<proteinExistence type="inferred from homology"/>
<evidence type="ECO:0000256" key="6">
    <source>
        <dbReference type="ARBA" id="ARBA00023136"/>
    </source>
</evidence>
<evidence type="ECO:0000256" key="1">
    <source>
        <dbReference type="ARBA" id="ARBA00022475"/>
    </source>
</evidence>
<dbReference type="HOGENOM" id="CLU_009301_0_0_9"/>
<feature type="compositionally biased region" description="Acidic residues" evidence="10">
    <location>
        <begin position="286"/>
        <end position="295"/>
    </location>
</feature>
<dbReference type="PANTHER" id="PTHR43134">
    <property type="entry name" value="SIGNAL RECOGNITION PARTICLE RECEPTOR SUBUNIT ALPHA"/>
    <property type="match status" value="1"/>
</dbReference>
<dbReference type="EMBL" id="CP011013">
    <property type="protein sequence ID" value="AJT50250.1"/>
    <property type="molecule type" value="Genomic_DNA"/>
</dbReference>
<keyword evidence="7 9" id="KW-0675">Receptor</keyword>
<keyword evidence="3 9" id="KW-0547">Nucleotide-binding</keyword>
<dbReference type="InterPro" id="IPR027417">
    <property type="entry name" value="P-loop_NTPase"/>
</dbReference>
<evidence type="ECO:0000313" key="13">
    <source>
        <dbReference type="Proteomes" id="UP000003645"/>
    </source>
</evidence>
<dbReference type="Pfam" id="PF02881">
    <property type="entry name" value="SRP54_N"/>
    <property type="match status" value="1"/>
</dbReference>
<dbReference type="RefSeq" id="WP_006499621.1">
    <property type="nucleotide sequence ID" value="NZ_CP011013.1"/>
</dbReference>
<keyword evidence="1 9" id="KW-1003">Cell membrane</keyword>
<accession>A0A0D4CK13</accession>
<evidence type="ECO:0000259" key="11">
    <source>
        <dbReference type="PROSITE" id="PS00300"/>
    </source>
</evidence>
<dbReference type="KEGG" id="lmu:LBLM1_03690"/>
<comment type="subcellular location">
    <subcellularLocation>
        <location evidence="9">Cell membrane</location>
        <topology evidence="9">Peripheral membrane protein</topology>
        <orientation evidence="9">Cytoplasmic side</orientation>
    </subcellularLocation>
    <subcellularLocation>
        <location evidence="9">Cytoplasm</location>
    </subcellularLocation>
</comment>
<name>A0A0D4CK13_LIMMU</name>
<dbReference type="STRING" id="1130798.LBLM1_03690"/>
<evidence type="ECO:0000256" key="5">
    <source>
        <dbReference type="ARBA" id="ARBA00023134"/>
    </source>
</evidence>
<dbReference type="EC" id="3.6.5.4" evidence="9"/>
<evidence type="ECO:0000256" key="3">
    <source>
        <dbReference type="ARBA" id="ARBA00022741"/>
    </source>
</evidence>
<dbReference type="InterPro" id="IPR042101">
    <property type="entry name" value="SRP54_N_sf"/>
</dbReference>
<gene>
    <name evidence="9" type="primary">ftsY</name>
    <name evidence="12" type="ORF">LBLM1_03690</name>
</gene>
<dbReference type="HAMAP" id="MF_00920">
    <property type="entry name" value="FtsY"/>
    <property type="match status" value="1"/>
</dbReference>
<dbReference type="InterPro" id="IPR036225">
    <property type="entry name" value="SRP/SRP_N"/>
</dbReference>
<dbReference type="FunFam" id="3.40.50.300:FF:000053">
    <property type="entry name" value="Signal recognition particle receptor FtsY"/>
    <property type="match status" value="1"/>
</dbReference>
<dbReference type="SMART" id="SM00963">
    <property type="entry name" value="SRP54_N"/>
    <property type="match status" value="1"/>
</dbReference>
<feature type="compositionally biased region" description="Basic and acidic residues" evidence="10">
    <location>
        <begin position="236"/>
        <end position="250"/>
    </location>
</feature>
<evidence type="ECO:0000256" key="2">
    <source>
        <dbReference type="ARBA" id="ARBA00022490"/>
    </source>
</evidence>
<keyword evidence="13" id="KW-1185">Reference proteome</keyword>
<dbReference type="AlphaFoldDB" id="A0A0D4CK13"/>
<dbReference type="FunFam" id="1.20.120.140:FF:000002">
    <property type="entry name" value="Signal recognition particle receptor FtsY"/>
    <property type="match status" value="1"/>
</dbReference>
<feature type="region of interest" description="Disordered" evidence="10">
    <location>
        <begin position="1"/>
        <end position="311"/>
    </location>
</feature>
<dbReference type="SUPFAM" id="SSF52540">
    <property type="entry name" value="P-loop containing nucleoside triphosphate hydrolases"/>
    <property type="match status" value="1"/>
</dbReference>
<feature type="binding site" evidence="9">
    <location>
        <begin position="560"/>
        <end position="563"/>
    </location>
    <ligand>
        <name>GTP</name>
        <dbReference type="ChEBI" id="CHEBI:37565"/>
    </ligand>
</feature>
<feature type="compositionally biased region" description="Low complexity" evidence="10">
    <location>
        <begin position="115"/>
        <end position="211"/>
    </location>
</feature>
<keyword evidence="12" id="KW-0132">Cell division</keyword>
<dbReference type="InterPro" id="IPR004390">
    <property type="entry name" value="SR_rcpt_FtsY"/>
</dbReference>
<feature type="compositionally biased region" description="Low complexity" evidence="10">
    <location>
        <begin position="20"/>
        <end position="85"/>
    </location>
</feature>
<keyword evidence="5 9" id="KW-0342">GTP-binding</keyword>
<keyword evidence="6 9" id="KW-0472">Membrane</keyword>
<keyword evidence="2 9" id="KW-0963">Cytoplasm</keyword>
<dbReference type="InterPro" id="IPR013822">
    <property type="entry name" value="Signal_recog_particl_SRP54_hlx"/>
</dbReference>
<protein>
    <recommendedName>
        <fullName evidence="9">Signal recognition particle receptor FtsY</fullName>
        <shortName evidence="9">SRP receptor</shortName>
        <ecNumber evidence="9">3.6.5.4</ecNumber>
    </recommendedName>
</protein>
<keyword evidence="4 9" id="KW-0378">Hydrolase</keyword>
<evidence type="ECO:0000256" key="7">
    <source>
        <dbReference type="ARBA" id="ARBA00023170"/>
    </source>
</evidence>
<dbReference type="InterPro" id="IPR003593">
    <property type="entry name" value="AAA+_ATPase"/>
</dbReference>
<dbReference type="PROSITE" id="PS00300">
    <property type="entry name" value="SRP54"/>
    <property type="match status" value="1"/>
</dbReference>
<dbReference type="CDD" id="cd17874">
    <property type="entry name" value="FtsY"/>
    <property type="match status" value="1"/>
</dbReference>
<dbReference type="Pfam" id="PF00448">
    <property type="entry name" value="SRP54"/>
    <property type="match status" value="1"/>
</dbReference>
<dbReference type="SMART" id="SM00962">
    <property type="entry name" value="SRP54"/>
    <property type="match status" value="1"/>
</dbReference>
<dbReference type="GO" id="GO:0005525">
    <property type="term" value="F:GTP binding"/>
    <property type="evidence" value="ECO:0007669"/>
    <property type="project" value="UniProtKB-UniRule"/>
</dbReference>